<keyword evidence="1" id="KW-0732">Signal</keyword>
<feature type="signal peptide" evidence="1">
    <location>
        <begin position="1"/>
        <end position="16"/>
    </location>
</feature>
<name>A0AAN9ARA9_9CAEN</name>
<comment type="caution">
    <text evidence="2">The sequence shown here is derived from an EMBL/GenBank/DDBJ whole genome shotgun (WGS) entry which is preliminary data.</text>
</comment>
<gene>
    <name evidence="2" type="ORF">V1264_009382</name>
</gene>
<evidence type="ECO:0000313" key="3">
    <source>
        <dbReference type="Proteomes" id="UP001374579"/>
    </source>
</evidence>
<keyword evidence="3" id="KW-1185">Reference proteome</keyword>
<organism evidence="2 3">
    <name type="scientific">Littorina saxatilis</name>
    <dbReference type="NCBI Taxonomy" id="31220"/>
    <lineage>
        <taxon>Eukaryota</taxon>
        <taxon>Metazoa</taxon>
        <taxon>Spiralia</taxon>
        <taxon>Lophotrochozoa</taxon>
        <taxon>Mollusca</taxon>
        <taxon>Gastropoda</taxon>
        <taxon>Caenogastropoda</taxon>
        <taxon>Littorinimorpha</taxon>
        <taxon>Littorinoidea</taxon>
        <taxon>Littorinidae</taxon>
        <taxon>Littorina</taxon>
    </lineage>
</organism>
<feature type="chain" id="PRO_5042912081" evidence="1">
    <location>
        <begin position="17"/>
        <end position="123"/>
    </location>
</feature>
<proteinExistence type="predicted"/>
<dbReference type="Proteomes" id="UP001374579">
    <property type="component" value="Unassembled WGS sequence"/>
</dbReference>
<evidence type="ECO:0000313" key="2">
    <source>
        <dbReference type="EMBL" id="KAK7091738.1"/>
    </source>
</evidence>
<protein>
    <submittedName>
        <fullName evidence="2">Uncharacterized protein</fullName>
    </submittedName>
</protein>
<accession>A0AAN9ARA9</accession>
<dbReference type="AlphaFoldDB" id="A0AAN9ARA9"/>
<sequence>MIAVLILATCFSAVLSQGFYPGYGGQFGQNGQFGQYGGFGQYPCNPYSYGGGQNQQCRRVGLQCSPGSQFGQQTCCPGSVCRLSAFTQGYLCQQGGFSFDEANPAAVADVGADVAADVAADAV</sequence>
<reference evidence="2 3" key="1">
    <citation type="submission" date="2024-02" db="EMBL/GenBank/DDBJ databases">
        <title>Chromosome-scale genome assembly of the rough periwinkle Littorina saxatilis.</title>
        <authorList>
            <person name="De Jode A."/>
            <person name="Faria R."/>
            <person name="Formenti G."/>
            <person name="Sims Y."/>
            <person name="Smith T.P."/>
            <person name="Tracey A."/>
            <person name="Wood J.M.D."/>
            <person name="Zagrodzka Z.B."/>
            <person name="Johannesson K."/>
            <person name="Butlin R.K."/>
            <person name="Leder E.H."/>
        </authorList>
    </citation>
    <scope>NUCLEOTIDE SEQUENCE [LARGE SCALE GENOMIC DNA]</scope>
    <source>
        <strain evidence="2">Snail1</strain>
        <tissue evidence="2">Muscle</tissue>
    </source>
</reference>
<evidence type="ECO:0000256" key="1">
    <source>
        <dbReference type="SAM" id="SignalP"/>
    </source>
</evidence>
<dbReference type="EMBL" id="JBAMIC010000022">
    <property type="protein sequence ID" value="KAK7091738.1"/>
    <property type="molecule type" value="Genomic_DNA"/>
</dbReference>